<evidence type="ECO:0000313" key="5">
    <source>
        <dbReference type="EMBL" id="CDG71231.1"/>
    </source>
</evidence>
<dbReference type="FunFam" id="3.90.260.10:FF:000002">
    <property type="entry name" value="Erythrocyte membrane protein band 4.2"/>
    <property type="match status" value="1"/>
</dbReference>
<dbReference type="PROSITE" id="PS50095">
    <property type="entry name" value="PLAT"/>
    <property type="match status" value="1"/>
</dbReference>
<reference evidence="5" key="1">
    <citation type="journal article" date="2013" name="Genome Biol. Evol.">
        <title>Punctuated emergences of genetic and phenotypic innovations in eumetazoan, bilaterian, euteleostome, and hominidae ancestors.</title>
        <authorList>
            <person name="Wenger Y."/>
            <person name="Galliot B."/>
        </authorList>
    </citation>
    <scope>NUCLEOTIDE SEQUENCE</scope>
    <source>
        <tissue evidence="5">Whole animals</tissue>
    </source>
</reference>
<keyword evidence="5" id="KW-0808">Transferase</keyword>
<dbReference type="Pfam" id="PF01841">
    <property type="entry name" value="Transglut_core"/>
    <property type="match status" value="1"/>
</dbReference>
<sequence length="1086" mass="123911">MKFSRAAEEQVIQKAKTETKKIILQKHTDRKTFKITTPFITDYNSKDQKRHFHNNHHSGESYSITWKKGYKVQISQLNSQNCQTQLSFPSPLTTASTGVISVGPYQNIKTVRPVSQKDLNFEQEEEEQDLNLEEEREEDAKIKVVVGWKFLPTVNKIRYKEKEIEKEKEYPVGLRSPTGTNNLDLSERIESTLSAETHYKSLSERYSETSSEDFSSSFNKLEKKEYFGESEFKESQLVKSSSSTIIVVVKVYKAEHIALISNYYGYHNNVPCKTYLVKCHTGNKYFSGTSAKVSIVLHGNICASEKIVLEKPVSGKSPFQTGHFGINADVFEISTKDVGYLWKIDIGHDNSGFSPSWYLIKVEVVDGDKTHKFLFNNWLYYSRTYHLLRVELETEEIPIVEIIPKLSEGDLTEHHTLKFYKNFESDNPKPLIVRRGLSFDVLVRLAREYEAQKDSFYFSLSTGSNPREANKTKVIVKELAPKYLSQAIEEKKWFYIIKSNDDPNSVLVQVFIPSNALVGEYLVVVEGESDSFKYPTDKVYILFNPWNEDDEVFMESEEKRNEYIMRQFGIIYQGCWNSPVEKKWYFGQFEEVSLNTAFYLLDNIPAKDRNAVGIARWISSLVSSNDENGILVGNWSGNYEDGTAPSHWNGSPAILRKFYKRGIPVKYGQCWVFSGLITTILRTLGIPCRPVTNYLSAHESNGDCFHEIYYDEKGGKESGETIWNFHVWNEVWMKRLDLFDSKFDGWQAIDATPQEVDGGINQMGPAPLVAIKEGVMDIKYDVPFVFSEVNANSVKWKKNEEESYDVIMYLTDAVGKRMSTKAVGIDEQDDSVINDYKYVEGSIHEIAALKNALQSSGHEYAQKIYSSRNAKVFLSVLGNKEKFEMGDDIVLTVRIKNTMNKEIEIPILLAGTIKRYNGSVIRALSNQNIPKVTVRKKDEKVIRIKVPAADYLKCVVDDASLVFLVQADVTVKEKKYIIMEEVTFVITKPDLVITGLPEELYVGQTYEVVIPFNNIIGRNLTRCKLILDGTIVKKGFSVKLPDCPANEKTDFRFQITPEVVGKKKFNVTFNSLQLGGLSGSHKAIVL</sequence>
<name>T2MGK1_HYDVU</name>
<dbReference type="InterPro" id="IPR036985">
    <property type="entry name" value="Transglutaminase-like_sf"/>
</dbReference>
<dbReference type="Gene3D" id="2.60.40.10">
    <property type="entry name" value="Immunoglobulins"/>
    <property type="match status" value="3"/>
</dbReference>
<dbReference type="Gene3D" id="3.90.260.10">
    <property type="entry name" value="Transglutaminase-like"/>
    <property type="match status" value="1"/>
</dbReference>
<dbReference type="AlphaFoldDB" id="T2MGK1"/>
<dbReference type="InterPro" id="IPR036392">
    <property type="entry name" value="PLAT/LH2_dom_sf"/>
</dbReference>
<dbReference type="InterPro" id="IPR050779">
    <property type="entry name" value="Transglutaminase"/>
</dbReference>
<dbReference type="SUPFAM" id="SSF49309">
    <property type="entry name" value="Transglutaminase, two C-terminal domains"/>
    <property type="match status" value="2"/>
</dbReference>
<dbReference type="SUPFAM" id="SSF49723">
    <property type="entry name" value="Lipase/lipooxygenase domain (PLAT/LH2 domain)"/>
    <property type="match status" value="1"/>
</dbReference>
<accession>T2MGK1</accession>
<dbReference type="InterPro" id="IPR002931">
    <property type="entry name" value="Transglutaminase-like"/>
</dbReference>
<dbReference type="Gene3D" id="2.40.180.10">
    <property type="entry name" value="Catalase core domain"/>
    <property type="match status" value="1"/>
</dbReference>
<dbReference type="SUPFAM" id="SSF54001">
    <property type="entry name" value="Cysteine proteinases"/>
    <property type="match status" value="1"/>
</dbReference>
<dbReference type="GO" id="GO:0003810">
    <property type="term" value="F:protein-glutamine gamma-glutamyltransferase activity"/>
    <property type="evidence" value="ECO:0007669"/>
    <property type="project" value="InterPro"/>
</dbReference>
<protein>
    <submittedName>
        <fullName evidence="5">Protein-glutamine gamma-glutamyltransferase K</fullName>
    </submittedName>
</protein>
<evidence type="ECO:0000259" key="4">
    <source>
        <dbReference type="PROSITE" id="PS50095"/>
    </source>
</evidence>
<dbReference type="SMART" id="SM00460">
    <property type="entry name" value="TGc"/>
    <property type="match status" value="1"/>
</dbReference>
<dbReference type="InterPro" id="IPR014756">
    <property type="entry name" value="Ig_E-set"/>
</dbReference>
<dbReference type="Pfam" id="PF01477">
    <property type="entry name" value="PLAT"/>
    <property type="match status" value="1"/>
</dbReference>
<dbReference type="InterPro" id="IPR038765">
    <property type="entry name" value="Papain-like_cys_pep_sf"/>
</dbReference>
<dbReference type="PANTHER" id="PTHR11590">
    <property type="entry name" value="PROTEIN-GLUTAMINE GAMMA-GLUTAMYLTRANSFERASE"/>
    <property type="match status" value="1"/>
</dbReference>
<dbReference type="OrthoDB" id="437511at2759"/>
<feature type="domain" description="PLAT" evidence="4">
    <location>
        <begin position="273"/>
        <end position="393"/>
    </location>
</feature>
<dbReference type="InterPro" id="IPR001024">
    <property type="entry name" value="PLAT/LH2_dom"/>
</dbReference>
<evidence type="ECO:0000256" key="2">
    <source>
        <dbReference type="PROSITE-ProRule" id="PRU00152"/>
    </source>
</evidence>
<evidence type="ECO:0000256" key="3">
    <source>
        <dbReference type="SAM" id="Coils"/>
    </source>
</evidence>
<feature type="coiled-coil region" evidence="3">
    <location>
        <begin position="116"/>
        <end position="143"/>
    </location>
</feature>
<dbReference type="PANTHER" id="PTHR11590:SF40">
    <property type="entry name" value="HEMOCYTE PROTEIN-GLUTAMINE GAMMA-GLUTAMYLTRANSFERASE-LIKE PROTEIN"/>
    <property type="match status" value="1"/>
</dbReference>
<feature type="non-terminal residue" evidence="5">
    <location>
        <position position="1"/>
    </location>
</feature>
<dbReference type="InterPro" id="IPR013783">
    <property type="entry name" value="Ig-like_fold"/>
</dbReference>
<proteinExistence type="evidence at transcript level"/>
<evidence type="ECO:0000256" key="1">
    <source>
        <dbReference type="ARBA" id="ARBA00005968"/>
    </source>
</evidence>
<dbReference type="InterPro" id="IPR001102">
    <property type="entry name" value="Transglutaminase_N"/>
</dbReference>
<organism evidence="5">
    <name type="scientific">Hydra vulgaris</name>
    <name type="common">Hydra</name>
    <name type="synonym">Hydra attenuata</name>
    <dbReference type="NCBI Taxonomy" id="6087"/>
    <lineage>
        <taxon>Eukaryota</taxon>
        <taxon>Metazoa</taxon>
        <taxon>Cnidaria</taxon>
        <taxon>Hydrozoa</taxon>
        <taxon>Hydroidolina</taxon>
        <taxon>Anthoathecata</taxon>
        <taxon>Aplanulata</taxon>
        <taxon>Hydridae</taxon>
        <taxon>Hydra</taxon>
    </lineage>
</organism>
<dbReference type="InterPro" id="IPR036238">
    <property type="entry name" value="Transglutaminase_C_sf"/>
</dbReference>
<dbReference type="Pfam" id="PF00868">
    <property type="entry name" value="Transglut_N"/>
    <property type="match status" value="1"/>
</dbReference>
<comment type="caution">
    <text evidence="2">Lacks conserved residue(s) required for the propagation of feature annotation.</text>
</comment>
<comment type="similarity">
    <text evidence="1">Belongs to the transglutaminase superfamily. Transglutaminase family.</text>
</comment>
<dbReference type="SMART" id="SM00308">
    <property type="entry name" value="LH2"/>
    <property type="match status" value="1"/>
</dbReference>
<dbReference type="EMBL" id="HAAD01004999">
    <property type="protein sequence ID" value="CDG71231.1"/>
    <property type="molecule type" value="mRNA"/>
</dbReference>
<keyword evidence="3" id="KW-0175">Coiled coil</keyword>
<dbReference type="SUPFAM" id="SSF81296">
    <property type="entry name" value="E set domains"/>
    <property type="match status" value="1"/>
</dbReference>
<gene>
    <name evidence="5" type="primary">TGM1</name>
</gene>